<keyword evidence="5" id="KW-0808">Transferase</keyword>
<dbReference type="EC" id="2.7.13.3" evidence="3"/>
<comment type="subcellular location">
    <subcellularLocation>
        <location evidence="2">Cell membrane</location>
        <topology evidence="2">Multi-pass membrane protein</topology>
    </subcellularLocation>
</comment>
<keyword evidence="4" id="KW-0597">Phosphoprotein</keyword>
<evidence type="ECO:0000256" key="5">
    <source>
        <dbReference type="ARBA" id="ARBA00022679"/>
    </source>
</evidence>
<dbReference type="SMART" id="SM00387">
    <property type="entry name" value="HATPase_c"/>
    <property type="match status" value="1"/>
</dbReference>
<dbReference type="GO" id="GO:0005886">
    <property type="term" value="C:plasma membrane"/>
    <property type="evidence" value="ECO:0007669"/>
    <property type="project" value="UniProtKB-SubCell"/>
</dbReference>
<comment type="catalytic activity">
    <reaction evidence="1">
        <text>ATP + protein L-histidine = ADP + protein N-phospho-L-histidine.</text>
        <dbReference type="EC" id="2.7.13.3"/>
    </reaction>
</comment>
<keyword evidence="11" id="KW-1185">Reference proteome</keyword>
<dbReference type="PRINTS" id="PR00344">
    <property type="entry name" value="BCTRLSENSOR"/>
</dbReference>
<dbReference type="PROSITE" id="PS50109">
    <property type="entry name" value="HIS_KIN"/>
    <property type="match status" value="1"/>
</dbReference>
<dbReference type="GO" id="GO:0005524">
    <property type="term" value="F:ATP binding"/>
    <property type="evidence" value="ECO:0007669"/>
    <property type="project" value="UniProtKB-KW"/>
</dbReference>
<organism evidence="10 11">
    <name type="scientific">Paenibacillus baekrokdamisoli</name>
    <dbReference type="NCBI Taxonomy" id="1712516"/>
    <lineage>
        <taxon>Bacteria</taxon>
        <taxon>Bacillati</taxon>
        <taxon>Bacillota</taxon>
        <taxon>Bacilli</taxon>
        <taxon>Bacillales</taxon>
        <taxon>Paenibacillaceae</taxon>
        <taxon>Paenibacillus</taxon>
    </lineage>
</organism>
<dbReference type="GO" id="GO:0004721">
    <property type="term" value="F:phosphoprotein phosphatase activity"/>
    <property type="evidence" value="ECO:0007669"/>
    <property type="project" value="TreeGrafter"/>
</dbReference>
<sequence>MQYTTDLENSGMELHLASLDITAFLRQRVSNYELQAKKKGITIIWSVQNAPDLPFSADVEKLERVLDNIVSNSLTYTPQCGYIHITVRFMPDFVQYEIQDSGTGFNKKDLEKGFDKFYRGDESRKSGNGHSGLGLYIAKQLVEKMGGSIQLGNASEGGGLMFGFSTGFMND</sequence>
<dbReference type="AlphaFoldDB" id="A0A3G9IS46"/>
<evidence type="ECO:0000256" key="8">
    <source>
        <dbReference type="ARBA" id="ARBA00022840"/>
    </source>
</evidence>
<dbReference type="EMBL" id="AP019308">
    <property type="protein sequence ID" value="BBH18775.1"/>
    <property type="molecule type" value="Genomic_DNA"/>
</dbReference>
<reference evidence="10 11" key="1">
    <citation type="submission" date="2018-11" db="EMBL/GenBank/DDBJ databases">
        <title>Complete genome sequence of Paenibacillus baekrokdamisoli strain KCTC 33723.</title>
        <authorList>
            <person name="Kang S.W."/>
            <person name="Lee K.C."/>
            <person name="Kim K.K."/>
            <person name="Kim J.S."/>
            <person name="Kim D.S."/>
            <person name="Ko S.H."/>
            <person name="Yang S.H."/>
            <person name="Lee J.S."/>
        </authorList>
    </citation>
    <scope>NUCLEOTIDE SEQUENCE [LARGE SCALE GENOMIC DNA]</scope>
    <source>
        <strain evidence="10 11">KCTC 33723</strain>
    </source>
</reference>
<evidence type="ECO:0000256" key="3">
    <source>
        <dbReference type="ARBA" id="ARBA00012438"/>
    </source>
</evidence>
<dbReference type="Gene3D" id="3.30.565.10">
    <property type="entry name" value="Histidine kinase-like ATPase, C-terminal domain"/>
    <property type="match status" value="1"/>
</dbReference>
<protein>
    <recommendedName>
        <fullName evidence="3">histidine kinase</fullName>
        <ecNumber evidence="3">2.7.13.3</ecNumber>
    </recommendedName>
</protein>
<evidence type="ECO:0000313" key="10">
    <source>
        <dbReference type="EMBL" id="BBH18775.1"/>
    </source>
</evidence>
<evidence type="ECO:0000256" key="4">
    <source>
        <dbReference type="ARBA" id="ARBA00022553"/>
    </source>
</evidence>
<dbReference type="PANTHER" id="PTHR45453">
    <property type="entry name" value="PHOSPHATE REGULON SENSOR PROTEIN PHOR"/>
    <property type="match status" value="1"/>
</dbReference>
<gene>
    <name evidence="10" type="ORF">Back11_01200</name>
</gene>
<evidence type="ECO:0000256" key="1">
    <source>
        <dbReference type="ARBA" id="ARBA00000085"/>
    </source>
</evidence>
<dbReference type="InterPro" id="IPR036890">
    <property type="entry name" value="HATPase_C_sf"/>
</dbReference>
<dbReference type="PANTHER" id="PTHR45453:SF1">
    <property type="entry name" value="PHOSPHATE REGULON SENSOR PROTEIN PHOR"/>
    <property type="match status" value="1"/>
</dbReference>
<dbReference type="Pfam" id="PF02518">
    <property type="entry name" value="HATPase_c"/>
    <property type="match status" value="1"/>
</dbReference>
<dbReference type="GO" id="GO:0000155">
    <property type="term" value="F:phosphorelay sensor kinase activity"/>
    <property type="evidence" value="ECO:0007669"/>
    <property type="project" value="TreeGrafter"/>
</dbReference>
<keyword evidence="7" id="KW-0418">Kinase</keyword>
<dbReference type="GO" id="GO:0016036">
    <property type="term" value="P:cellular response to phosphate starvation"/>
    <property type="evidence" value="ECO:0007669"/>
    <property type="project" value="TreeGrafter"/>
</dbReference>
<dbReference type="InterPro" id="IPR004358">
    <property type="entry name" value="Sig_transdc_His_kin-like_C"/>
</dbReference>
<name>A0A3G9IS46_9BACL</name>
<dbReference type="FunFam" id="3.30.565.10:FF:000006">
    <property type="entry name" value="Sensor histidine kinase WalK"/>
    <property type="match status" value="1"/>
</dbReference>
<dbReference type="InterPro" id="IPR003594">
    <property type="entry name" value="HATPase_dom"/>
</dbReference>
<evidence type="ECO:0000256" key="2">
    <source>
        <dbReference type="ARBA" id="ARBA00004651"/>
    </source>
</evidence>
<evidence type="ECO:0000256" key="9">
    <source>
        <dbReference type="ARBA" id="ARBA00023012"/>
    </source>
</evidence>
<keyword evidence="8" id="KW-0067">ATP-binding</keyword>
<keyword evidence="9" id="KW-0902">Two-component regulatory system</keyword>
<evidence type="ECO:0000256" key="7">
    <source>
        <dbReference type="ARBA" id="ARBA00022777"/>
    </source>
</evidence>
<evidence type="ECO:0000313" key="11">
    <source>
        <dbReference type="Proteomes" id="UP000275368"/>
    </source>
</evidence>
<dbReference type="InterPro" id="IPR050351">
    <property type="entry name" value="BphY/WalK/GraS-like"/>
</dbReference>
<dbReference type="Proteomes" id="UP000275368">
    <property type="component" value="Chromosome"/>
</dbReference>
<accession>A0A3G9IS46</accession>
<dbReference type="KEGG" id="pbk:Back11_01200"/>
<evidence type="ECO:0000256" key="6">
    <source>
        <dbReference type="ARBA" id="ARBA00022741"/>
    </source>
</evidence>
<dbReference type="InterPro" id="IPR005467">
    <property type="entry name" value="His_kinase_dom"/>
</dbReference>
<proteinExistence type="predicted"/>
<dbReference type="OrthoDB" id="84942at2"/>
<dbReference type="SUPFAM" id="SSF55874">
    <property type="entry name" value="ATPase domain of HSP90 chaperone/DNA topoisomerase II/histidine kinase"/>
    <property type="match status" value="1"/>
</dbReference>
<keyword evidence="6" id="KW-0547">Nucleotide-binding</keyword>
<dbReference type="RefSeq" id="WP_125653226.1">
    <property type="nucleotide sequence ID" value="NZ_AP019308.1"/>
</dbReference>